<dbReference type="GO" id="GO:0050982">
    <property type="term" value="P:detection of mechanical stimulus"/>
    <property type="evidence" value="ECO:0007669"/>
    <property type="project" value="TreeGrafter"/>
</dbReference>
<dbReference type="InParanoid" id="V4VE74"/>
<evidence type="ECO:0000256" key="1">
    <source>
        <dbReference type="ARBA" id="ARBA00004141"/>
    </source>
</evidence>
<feature type="region of interest" description="Disordered" evidence="3">
    <location>
        <begin position="109"/>
        <end position="131"/>
    </location>
</feature>
<dbReference type="PANTHER" id="PTHR31618:SF7">
    <property type="entry name" value="MECHANOSENSITIVE ION CHANNEL PROTEIN"/>
    <property type="match status" value="1"/>
</dbReference>
<gene>
    <name evidence="5" type="ORF">CICLE_v10031007mg</name>
</gene>
<feature type="compositionally biased region" description="Polar residues" evidence="3">
    <location>
        <begin position="109"/>
        <end position="121"/>
    </location>
</feature>
<feature type="transmembrane region" description="Helical" evidence="4">
    <location>
        <begin position="224"/>
        <end position="243"/>
    </location>
</feature>
<dbReference type="KEGG" id="cic:CICLE_v10031007mg"/>
<evidence type="ECO:0000313" key="5">
    <source>
        <dbReference type="EMBL" id="ESR50714.1"/>
    </source>
</evidence>
<dbReference type="GO" id="GO:0005886">
    <property type="term" value="C:plasma membrane"/>
    <property type="evidence" value="ECO:0007669"/>
    <property type="project" value="TreeGrafter"/>
</dbReference>
<evidence type="ECO:0000256" key="2">
    <source>
        <dbReference type="ARBA" id="ARBA00008017"/>
    </source>
</evidence>
<dbReference type="AlphaFoldDB" id="V4VE74"/>
<organism evidence="5 6">
    <name type="scientific">Citrus clementina</name>
    <name type="common">Clementine</name>
    <name type="synonym">Citrus deliciosa x Citrus sinensis</name>
    <dbReference type="NCBI Taxonomy" id="85681"/>
    <lineage>
        <taxon>Eukaryota</taxon>
        <taxon>Viridiplantae</taxon>
        <taxon>Streptophyta</taxon>
        <taxon>Embryophyta</taxon>
        <taxon>Tracheophyta</taxon>
        <taxon>Spermatophyta</taxon>
        <taxon>Magnoliopsida</taxon>
        <taxon>eudicotyledons</taxon>
        <taxon>Gunneridae</taxon>
        <taxon>Pentapetalae</taxon>
        <taxon>rosids</taxon>
        <taxon>malvids</taxon>
        <taxon>Sapindales</taxon>
        <taxon>Rutaceae</taxon>
        <taxon>Aurantioideae</taxon>
        <taxon>Citrus</taxon>
    </lineage>
</organism>
<protein>
    <recommendedName>
        <fullName evidence="7">Mechanosensitive ion channel protein</fullName>
    </recommendedName>
</protein>
<feature type="compositionally biased region" description="Low complexity" evidence="3">
    <location>
        <begin position="29"/>
        <end position="42"/>
    </location>
</feature>
<dbReference type="EMBL" id="KI536726">
    <property type="protein sequence ID" value="ESR50714.1"/>
    <property type="molecule type" value="Genomic_DNA"/>
</dbReference>
<keyword evidence="4" id="KW-0812">Transmembrane</keyword>
<evidence type="ECO:0000313" key="6">
    <source>
        <dbReference type="Proteomes" id="UP000030687"/>
    </source>
</evidence>
<reference evidence="5 6" key="1">
    <citation type="submission" date="2013-10" db="EMBL/GenBank/DDBJ databases">
        <authorList>
            <consortium name="International Citrus Genome Consortium"/>
            <person name="Jenkins J."/>
            <person name="Schmutz J."/>
            <person name="Prochnik S."/>
            <person name="Rokhsar D."/>
            <person name="Gmitter F."/>
            <person name="Ollitrault P."/>
            <person name="Machado M."/>
            <person name="Talon M."/>
            <person name="Wincker P."/>
            <person name="Jaillon O."/>
            <person name="Morgante M."/>
        </authorList>
    </citation>
    <scope>NUCLEOTIDE SEQUENCE</scope>
    <source>
        <strain evidence="6">cv. Clemenules</strain>
    </source>
</reference>
<feature type="compositionally biased region" description="Polar residues" evidence="3">
    <location>
        <begin position="54"/>
        <end position="68"/>
    </location>
</feature>
<keyword evidence="6" id="KW-1185">Reference proteome</keyword>
<dbReference type="InterPro" id="IPR016688">
    <property type="entry name" value="MscS-like_plants/fungi"/>
</dbReference>
<feature type="transmembrane region" description="Helical" evidence="4">
    <location>
        <begin position="177"/>
        <end position="204"/>
    </location>
</feature>
<keyword evidence="4" id="KW-0472">Membrane</keyword>
<dbReference type="GO" id="GO:0008381">
    <property type="term" value="F:mechanosensitive monoatomic ion channel activity"/>
    <property type="evidence" value="ECO:0007669"/>
    <property type="project" value="TreeGrafter"/>
</dbReference>
<evidence type="ECO:0008006" key="7">
    <source>
        <dbReference type="Google" id="ProtNLM"/>
    </source>
</evidence>
<comment type="subcellular location">
    <subcellularLocation>
        <location evidence="1">Membrane</location>
        <topology evidence="1">Multi-pass membrane protein</topology>
    </subcellularLocation>
</comment>
<name>V4VE74_CITCL</name>
<dbReference type="STRING" id="85681.V4VE74"/>
<feature type="transmembrane region" description="Helical" evidence="4">
    <location>
        <begin position="524"/>
        <end position="542"/>
    </location>
</feature>
<evidence type="ECO:0000256" key="3">
    <source>
        <dbReference type="SAM" id="MobiDB-lite"/>
    </source>
</evidence>
<sequence length="601" mass="68341">METVEKKAAANANDVVIPIADAKDEYLSSRRSQLSTSKSSASPAHARGADLVEETTQLLTSPAANNNNNKDEYLSSRRSQLSTSKSSASPAHARGADLVEETTQLLTSPAANNNNNKFTDSTGEDEDDDYKDKQKRKILKKPFVLIEWAAFGCIMALLICSLTVKQLQNHVIWDFKLWKWCVLLLVIVSCRLVTKSLINALLFLIERNSSLRQRFMYYVHGLRIIIKVFVWLSLFLLVRILLFRHGVKRSKETTKILNYVTRVLASSLVGAALWCLKSFSVLLLAVSFQSKRFFNPIQETIFHQYLIQTLSGPPLMEINEQVRSEAFGMSAGKEKYLIDVRKLKKIKRQKISAWTMKKLIDVARSSKLSVFSNQLEEFAEEEEDDEDGEIFKNANDKSDEELQMYKSIKSEFEAKSAANYIFKNVADTGCDYIGKEQLYRFLIAEGVSLLLNQFEGAAKTEKIQELEFKKWVLKFYNERKALSRFIKQSKAATQELNRLFTGTLVVVIIILWLTLMGFLTTQALVLIISQLVLAAFMFGNTVKNIFESIIFLYVMHPFDVGDRCIIDGVQVTDIFILKIEVYVSLLYRVLFALQLFIADGG</sequence>
<comment type="similarity">
    <text evidence="2">Belongs to the MscS (TC 1.A.23) family.</text>
</comment>
<accession>V4VE74</accession>
<feature type="transmembrane region" description="Helical" evidence="4">
    <location>
        <begin position="499"/>
        <end position="518"/>
    </location>
</feature>
<keyword evidence="4" id="KW-1133">Transmembrane helix</keyword>
<feature type="transmembrane region" description="Helical" evidence="4">
    <location>
        <begin position="263"/>
        <end position="286"/>
    </location>
</feature>
<dbReference type="PANTHER" id="PTHR31618">
    <property type="entry name" value="MECHANOSENSITIVE ION CHANNEL PROTEIN 5"/>
    <property type="match status" value="1"/>
</dbReference>
<feature type="region of interest" description="Disordered" evidence="3">
    <location>
        <begin position="24"/>
        <end position="94"/>
    </location>
</feature>
<feature type="compositionally biased region" description="Low complexity" evidence="3">
    <location>
        <begin position="76"/>
        <end position="89"/>
    </location>
</feature>
<evidence type="ECO:0000256" key="4">
    <source>
        <dbReference type="SAM" id="Phobius"/>
    </source>
</evidence>
<dbReference type="Gramene" id="ESR50714">
    <property type="protein sequence ID" value="ESR50714"/>
    <property type="gene ID" value="CICLE_v10031007mg"/>
</dbReference>
<dbReference type="eggNOG" id="KOG4629">
    <property type="taxonomic scope" value="Eukaryota"/>
</dbReference>
<dbReference type="GO" id="GO:0006820">
    <property type="term" value="P:monoatomic anion transport"/>
    <property type="evidence" value="ECO:0007669"/>
    <property type="project" value="TreeGrafter"/>
</dbReference>
<proteinExistence type="inferred from homology"/>
<dbReference type="Proteomes" id="UP000030687">
    <property type="component" value="Unassembled WGS sequence"/>
</dbReference>
<feature type="transmembrane region" description="Helical" evidence="4">
    <location>
        <begin position="143"/>
        <end position="165"/>
    </location>
</feature>